<dbReference type="AlphaFoldDB" id="A0A6C0HCF9"/>
<feature type="region of interest" description="Disordered" evidence="1">
    <location>
        <begin position="1"/>
        <end position="67"/>
    </location>
</feature>
<sequence>MSGNRANAAAIQRRTNSAQNNVAPPGSSRPAQQQQQQPMRGQQQPMRGQQQQQQMQQQQPMQNPKMSVSDAIGLITLRLGRVETFIQKLPPLDQIGAMNSSAETGEIGENMRVVDEAVFTNIVARLDKLEQMPKTVPTSNSKASNKAIDDLNLSVETLKAEMVQVKSLLMSLQSFTMQTNQKLTELIFNEQQNKNDKPDEENADSTEVNGELDEEVDEDEEVEGEVSENVTAENEDSEILAGNVVDLKAFVQSSI</sequence>
<feature type="region of interest" description="Disordered" evidence="1">
    <location>
        <begin position="191"/>
        <end position="237"/>
    </location>
</feature>
<evidence type="ECO:0000313" key="2">
    <source>
        <dbReference type="EMBL" id="QHT78189.1"/>
    </source>
</evidence>
<reference evidence="2" key="1">
    <citation type="journal article" date="2020" name="Nature">
        <title>Giant virus diversity and host interactions through global metagenomics.</title>
        <authorList>
            <person name="Schulz F."/>
            <person name="Roux S."/>
            <person name="Paez-Espino D."/>
            <person name="Jungbluth S."/>
            <person name="Walsh D.A."/>
            <person name="Denef V.J."/>
            <person name="McMahon K.D."/>
            <person name="Konstantinidis K.T."/>
            <person name="Eloe-Fadrosh E.A."/>
            <person name="Kyrpides N.C."/>
            <person name="Woyke T."/>
        </authorList>
    </citation>
    <scope>NUCLEOTIDE SEQUENCE</scope>
    <source>
        <strain evidence="2">GVMAG-M-3300023179-91</strain>
    </source>
</reference>
<organism evidence="2">
    <name type="scientific">viral metagenome</name>
    <dbReference type="NCBI Taxonomy" id="1070528"/>
    <lineage>
        <taxon>unclassified sequences</taxon>
        <taxon>metagenomes</taxon>
        <taxon>organismal metagenomes</taxon>
    </lineage>
</organism>
<accession>A0A6C0HCF9</accession>
<feature type="compositionally biased region" description="Polar residues" evidence="1">
    <location>
        <begin position="13"/>
        <end position="22"/>
    </location>
</feature>
<feature type="compositionally biased region" description="Acidic residues" evidence="1">
    <location>
        <begin position="198"/>
        <end position="226"/>
    </location>
</feature>
<feature type="compositionally biased region" description="Low complexity" evidence="1">
    <location>
        <begin position="32"/>
        <end position="62"/>
    </location>
</feature>
<proteinExistence type="predicted"/>
<evidence type="ECO:0000256" key="1">
    <source>
        <dbReference type="SAM" id="MobiDB-lite"/>
    </source>
</evidence>
<dbReference type="EMBL" id="MN739929">
    <property type="protein sequence ID" value="QHT78189.1"/>
    <property type="molecule type" value="Genomic_DNA"/>
</dbReference>
<protein>
    <submittedName>
        <fullName evidence="2">Uncharacterized protein</fullName>
    </submittedName>
</protein>
<name>A0A6C0HCF9_9ZZZZ</name>